<evidence type="ECO:0000256" key="5">
    <source>
        <dbReference type="SAM" id="MobiDB-lite"/>
    </source>
</evidence>
<dbReference type="GO" id="GO:0003677">
    <property type="term" value="F:DNA binding"/>
    <property type="evidence" value="ECO:0007669"/>
    <property type="project" value="UniProtKB-KW"/>
</dbReference>
<dbReference type="SMART" id="SM00066">
    <property type="entry name" value="GAL4"/>
    <property type="match status" value="1"/>
</dbReference>
<keyword evidence="2" id="KW-0238">DNA-binding</keyword>
<evidence type="ECO:0000313" key="8">
    <source>
        <dbReference type="Proteomes" id="UP000030143"/>
    </source>
</evidence>
<feature type="domain" description="Zn(2)-C6 fungal-type" evidence="6">
    <location>
        <begin position="25"/>
        <end position="54"/>
    </location>
</feature>
<evidence type="ECO:0000256" key="2">
    <source>
        <dbReference type="ARBA" id="ARBA00023125"/>
    </source>
</evidence>
<protein>
    <recommendedName>
        <fullName evidence="6">Zn(2)-C6 fungal-type domain-containing protein</fullName>
    </recommendedName>
</protein>
<dbReference type="RefSeq" id="XP_016592825.1">
    <property type="nucleotide sequence ID" value="XM_016742385.1"/>
</dbReference>
<dbReference type="InterPro" id="IPR001138">
    <property type="entry name" value="Zn2Cys6_DnaBD"/>
</dbReference>
<dbReference type="AlphaFoldDB" id="A0A0A2J223"/>
<name>A0A0A2J223_PENEN</name>
<dbReference type="PhylomeDB" id="A0A0A2J223"/>
<evidence type="ECO:0000256" key="1">
    <source>
        <dbReference type="ARBA" id="ARBA00023015"/>
    </source>
</evidence>
<evidence type="ECO:0000256" key="4">
    <source>
        <dbReference type="ARBA" id="ARBA00023242"/>
    </source>
</evidence>
<keyword evidence="3" id="KW-0804">Transcription</keyword>
<comment type="caution">
    <text evidence="7">The sequence shown here is derived from an EMBL/GenBank/DDBJ whole genome shotgun (WGS) entry which is preliminary data.</text>
</comment>
<dbReference type="InterPro" id="IPR052783">
    <property type="entry name" value="Metabolic/Drug-Res_Regulator"/>
</dbReference>
<dbReference type="OrthoDB" id="4151048at2759"/>
<evidence type="ECO:0000313" key="7">
    <source>
        <dbReference type="EMBL" id="KGO49412.1"/>
    </source>
</evidence>
<gene>
    <name evidence="7" type="ORF">PEX2_051100</name>
</gene>
<dbReference type="EMBL" id="JQFZ01000380">
    <property type="protein sequence ID" value="KGO49412.1"/>
    <property type="molecule type" value="Genomic_DNA"/>
</dbReference>
<dbReference type="STRING" id="27334.A0A0A2J223"/>
<dbReference type="PROSITE" id="PS00463">
    <property type="entry name" value="ZN2_CY6_FUNGAL_1"/>
    <property type="match status" value="1"/>
</dbReference>
<dbReference type="PANTHER" id="PTHR47655:SF3">
    <property type="entry name" value="ZN(II)2CYS6 TRANSCRIPTION FACTOR (EUROFUNG)"/>
    <property type="match status" value="1"/>
</dbReference>
<evidence type="ECO:0000259" key="6">
    <source>
        <dbReference type="PROSITE" id="PS50048"/>
    </source>
</evidence>
<dbReference type="GO" id="GO:0000981">
    <property type="term" value="F:DNA-binding transcription factor activity, RNA polymerase II-specific"/>
    <property type="evidence" value="ECO:0007669"/>
    <property type="project" value="InterPro"/>
</dbReference>
<dbReference type="PROSITE" id="PS50048">
    <property type="entry name" value="ZN2_CY6_FUNGAL_2"/>
    <property type="match status" value="1"/>
</dbReference>
<dbReference type="CDD" id="cd00067">
    <property type="entry name" value="GAL4"/>
    <property type="match status" value="1"/>
</dbReference>
<dbReference type="GeneID" id="27677804"/>
<dbReference type="VEuPathDB" id="FungiDB:PEXP_045650"/>
<keyword evidence="8" id="KW-1185">Reference proteome</keyword>
<reference evidence="7 8" key="1">
    <citation type="journal article" date="2015" name="Mol. Plant Microbe Interact.">
        <title>Genome, transcriptome, and functional analyses of Penicillium expansum provide new insights into secondary metabolism and pathogenicity.</title>
        <authorList>
            <person name="Ballester A.R."/>
            <person name="Marcet-Houben M."/>
            <person name="Levin E."/>
            <person name="Sela N."/>
            <person name="Selma-Lazaro C."/>
            <person name="Carmona L."/>
            <person name="Wisniewski M."/>
            <person name="Droby S."/>
            <person name="Gonzalez-Candelas L."/>
            <person name="Gabaldon T."/>
        </authorList>
    </citation>
    <scope>NUCLEOTIDE SEQUENCE [LARGE SCALE GENOMIC DNA]</scope>
    <source>
        <strain evidence="7 8">MD-8</strain>
    </source>
</reference>
<dbReference type="GO" id="GO:0008270">
    <property type="term" value="F:zinc ion binding"/>
    <property type="evidence" value="ECO:0007669"/>
    <property type="project" value="InterPro"/>
</dbReference>
<keyword evidence="1" id="KW-0805">Transcription regulation</keyword>
<evidence type="ECO:0000256" key="3">
    <source>
        <dbReference type="ARBA" id="ARBA00023163"/>
    </source>
</evidence>
<dbReference type="SUPFAM" id="SSF57701">
    <property type="entry name" value="Zn2/Cys6 DNA-binding domain"/>
    <property type="match status" value="1"/>
</dbReference>
<dbReference type="InterPro" id="IPR036864">
    <property type="entry name" value="Zn2-C6_fun-type_DNA-bd_sf"/>
</dbReference>
<accession>A0A0A2J223</accession>
<proteinExistence type="predicted"/>
<feature type="region of interest" description="Disordered" evidence="5">
    <location>
        <begin position="170"/>
        <end position="191"/>
    </location>
</feature>
<dbReference type="Pfam" id="PF00172">
    <property type="entry name" value="Zn_clus"/>
    <property type="match status" value="1"/>
</dbReference>
<dbReference type="PANTHER" id="PTHR47655">
    <property type="entry name" value="QUINIC ACID UTILIZATION ACTIVATOR"/>
    <property type="match status" value="1"/>
</dbReference>
<organism evidence="7 8">
    <name type="scientific">Penicillium expansum</name>
    <name type="common">Blue mold rot fungus</name>
    <dbReference type="NCBI Taxonomy" id="27334"/>
    <lineage>
        <taxon>Eukaryota</taxon>
        <taxon>Fungi</taxon>
        <taxon>Dikarya</taxon>
        <taxon>Ascomycota</taxon>
        <taxon>Pezizomycotina</taxon>
        <taxon>Eurotiomycetes</taxon>
        <taxon>Eurotiomycetidae</taxon>
        <taxon>Eurotiales</taxon>
        <taxon>Aspergillaceae</taxon>
        <taxon>Penicillium</taxon>
    </lineage>
</organism>
<dbReference type="HOGENOM" id="CLU_054609_0_0_1"/>
<keyword evidence="4" id="KW-0539">Nucleus</keyword>
<sequence>MATHVSKPSSNHSDLDNVCKRVPKACDRCRLKKSKCDGAMQCSRCRADNSICVFGERKKAHEKVYPKGYAEKLEQQQVWLVHGLQALYHCITKGEAQPGDRLNIEPNGQPLTHDLLTRLGALDHFQGERFEENLEILQKGLWRPYLQCRESTVGSYTDEQSSAIRIQVSPEASSQQTIFSTPPAHNSPNNKTHIKEGFMLPTTRHTIPSVQSIQGVIDPLALQGGAAQWRQASSDFNIFNEMDTMTAADYSTPILDEPIPSPVFTREMQMDCIVSNEYEDYYQFLNSDSTDITLI</sequence>
<dbReference type="Proteomes" id="UP000030143">
    <property type="component" value="Unassembled WGS sequence"/>
</dbReference>
<dbReference type="Gene3D" id="4.10.240.10">
    <property type="entry name" value="Zn(2)-C6 fungal-type DNA-binding domain"/>
    <property type="match status" value="1"/>
</dbReference>